<dbReference type="AlphaFoldDB" id="A0A0F9YFV6"/>
<dbReference type="GO" id="GO:0005525">
    <property type="term" value="F:GTP binding"/>
    <property type="evidence" value="ECO:0007669"/>
    <property type="project" value="UniProtKB-KW"/>
</dbReference>
<dbReference type="GO" id="GO:0016779">
    <property type="term" value="F:nucleotidyltransferase activity"/>
    <property type="evidence" value="ECO:0007669"/>
    <property type="project" value="UniProtKB-ARBA"/>
</dbReference>
<sequence>MIERLPILGVCGFSGSGKTTLIEQLIPRLTADGLSVAVVKHDAHGLDVDRPGKDSDRLFQAGADVLLQGPEQEFFRRHGRDGELAPALASLAGRYDLVLVEGHKRTPLPKLWLLDDDQSGPPEGVDNVLAVLTKDAGRLAAAAPMVDEFLMGRWLATPVFGCVLIGGKSARMGAPKHLLTEGGRTWLERTVELLDGCCETVVISGAGDVPASLADRVQLPDIVDVQGPISGLLSVMRWGPNVSWLVAACDLPDLSAEALAWLLANRRPGAWANLPALANAGRVEPLLAHYDFRARTVLEGMAERGELSLQPAAAHAKVISLRVPDALAPAWRNVNRPESG</sequence>
<comment type="caution">
    <text evidence="5">The sequence shown here is derived from an EMBL/GenBank/DDBJ whole genome shotgun (WGS) entry which is preliminary data.</text>
</comment>
<dbReference type="EMBL" id="LAZR01000003">
    <property type="protein sequence ID" value="KKO11072.1"/>
    <property type="molecule type" value="Genomic_DNA"/>
</dbReference>
<dbReference type="CDD" id="cd03116">
    <property type="entry name" value="MobB"/>
    <property type="match status" value="1"/>
</dbReference>
<dbReference type="InterPro" id="IPR052539">
    <property type="entry name" value="MGD_biosynthesis_adapter"/>
</dbReference>
<organism evidence="5">
    <name type="scientific">marine sediment metagenome</name>
    <dbReference type="NCBI Taxonomy" id="412755"/>
    <lineage>
        <taxon>unclassified sequences</taxon>
        <taxon>metagenomes</taxon>
        <taxon>ecological metagenomes</taxon>
    </lineage>
</organism>
<dbReference type="InterPro" id="IPR029044">
    <property type="entry name" value="Nucleotide-diphossugar_trans"/>
</dbReference>
<feature type="domain" description="MobA-like NTP transferase" evidence="4">
    <location>
        <begin position="161"/>
        <end position="295"/>
    </location>
</feature>
<evidence type="ECO:0000259" key="4">
    <source>
        <dbReference type="Pfam" id="PF12804"/>
    </source>
</evidence>
<evidence type="ECO:0000313" key="5">
    <source>
        <dbReference type="EMBL" id="KKO11072.1"/>
    </source>
</evidence>
<dbReference type="InterPro" id="IPR004435">
    <property type="entry name" value="MobB_dom"/>
</dbReference>
<dbReference type="SUPFAM" id="SSF53448">
    <property type="entry name" value="Nucleotide-diphospho-sugar transferases"/>
    <property type="match status" value="1"/>
</dbReference>
<reference evidence="5" key="1">
    <citation type="journal article" date="2015" name="Nature">
        <title>Complex archaea that bridge the gap between prokaryotes and eukaryotes.</title>
        <authorList>
            <person name="Spang A."/>
            <person name="Saw J.H."/>
            <person name="Jorgensen S.L."/>
            <person name="Zaremba-Niedzwiedzka K."/>
            <person name="Martijn J."/>
            <person name="Lind A.E."/>
            <person name="van Eijk R."/>
            <person name="Schleper C."/>
            <person name="Guy L."/>
            <person name="Ettema T.J."/>
        </authorList>
    </citation>
    <scope>NUCLEOTIDE SEQUENCE</scope>
</reference>
<dbReference type="PANTHER" id="PTHR40072">
    <property type="entry name" value="MOLYBDOPTERIN-GUANINE DINUCLEOTIDE BIOSYNTHESIS ADAPTER PROTEIN-RELATED"/>
    <property type="match status" value="1"/>
</dbReference>
<evidence type="ECO:0000256" key="2">
    <source>
        <dbReference type="ARBA" id="ARBA00023150"/>
    </source>
</evidence>
<dbReference type="NCBIfam" id="TIGR00176">
    <property type="entry name" value="mobB"/>
    <property type="match status" value="1"/>
</dbReference>
<evidence type="ECO:0000259" key="3">
    <source>
        <dbReference type="Pfam" id="PF03205"/>
    </source>
</evidence>
<dbReference type="GO" id="GO:0006777">
    <property type="term" value="P:Mo-molybdopterin cofactor biosynthetic process"/>
    <property type="evidence" value="ECO:0007669"/>
    <property type="project" value="UniProtKB-KW"/>
</dbReference>
<dbReference type="PANTHER" id="PTHR40072:SF1">
    <property type="entry name" value="MOLYBDOPTERIN-GUANINE DINUCLEOTIDE BIOSYNTHESIS ADAPTER PROTEIN"/>
    <property type="match status" value="1"/>
</dbReference>
<evidence type="ECO:0000256" key="1">
    <source>
        <dbReference type="ARBA" id="ARBA00023134"/>
    </source>
</evidence>
<protein>
    <recommendedName>
        <fullName evidence="6">Molybdopterin-guanine dinucleotide biosynthesis protein B</fullName>
    </recommendedName>
</protein>
<keyword evidence="1" id="KW-0547">Nucleotide-binding</keyword>
<keyword evidence="1" id="KW-0342">GTP-binding</keyword>
<gene>
    <name evidence="5" type="ORF">LCGC14_0015480</name>
</gene>
<accession>A0A0F9YFV6</accession>
<dbReference type="Pfam" id="PF12804">
    <property type="entry name" value="NTP_transf_3"/>
    <property type="match status" value="1"/>
</dbReference>
<name>A0A0F9YFV6_9ZZZZ</name>
<keyword evidence="2" id="KW-0501">Molybdenum cofactor biosynthesis</keyword>
<dbReference type="InterPro" id="IPR013482">
    <property type="entry name" value="Molybde_CF_guanTrfase"/>
</dbReference>
<feature type="domain" description="Molybdopterin-guanine dinucleotide biosynthesis protein B (MobB)" evidence="3">
    <location>
        <begin position="7"/>
        <end position="133"/>
    </location>
</feature>
<dbReference type="InterPro" id="IPR025877">
    <property type="entry name" value="MobA-like_NTP_Trfase"/>
</dbReference>
<dbReference type="SUPFAM" id="SSF52540">
    <property type="entry name" value="P-loop containing nucleoside triphosphate hydrolases"/>
    <property type="match status" value="1"/>
</dbReference>
<proteinExistence type="predicted"/>
<dbReference type="Pfam" id="PF03205">
    <property type="entry name" value="MobB"/>
    <property type="match status" value="1"/>
</dbReference>
<dbReference type="InterPro" id="IPR027417">
    <property type="entry name" value="P-loop_NTPase"/>
</dbReference>
<evidence type="ECO:0008006" key="6">
    <source>
        <dbReference type="Google" id="ProtNLM"/>
    </source>
</evidence>
<dbReference type="Gene3D" id="3.90.550.10">
    <property type="entry name" value="Spore Coat Polysaccharide Biosynthesis Protein SpsA, Chain A"/>
    <property type="match status" value="1"/>
</dbReference>
<dbReference type="Gene3D" id="3.40.50.300">
    <property type="entry name" value="P-loop containing nucleotide triphosphate hydrolases"/>
    <property type="match status" value="1"/>
</dbReference>
<dbReference type="CDD" id="cd02503">
    <property type="entry name" value="MobA"/>
    <property type="match status" value="1"/>
</dbReference>